<dbReference type="Proteomes" id="UP000821865">
    <property type="component" value="Chromosome 8"/>
</dbReference>
<protein>
    <submittedName>
        <fullName evidence="1">Uncharacterized protein</fullName>
    </submittedName>
</protein>
<evidence type="ECO:0000313" key="2">
    <source>
        <dbReference type="Proteomes" id="UP000821865"/>
    </source>
</evidence>
<proteinExistence type="predicted"/>
<dbReference type="EMBL" id="CM023477">
    <property type="protein sequence ID" value="KAH7938410.1"/>
    <property type="molecule type" value="Genomic_DNA"/>
</dbReference>
<name>A0ACB8CC15_DERSI</name>
<comment type="caution">
    <text evidence="1">The sequence shown here is derived from an EMBL/GenBank/DDBJ whole genome shotgun (WGS) entry which is preliminary data.</text>
</comment>
<reference evidence="1" key="1">
    <citation type="submission" date="2020-05" db="EMBL/GenBank/DDBJ databases">
        <title>Large-scale comparative analyses of tick genomes elucidate their genetic diversity and vector capacities.</title>
        <authorList>
            <person name="Jia N."/>
            <person name="Wang J."/>
            <person name="Shi W."/>
            <person name="Du L."/>
            <person name="Sun Y."/>
            <person name="Zhan W."/>
            <person name="Jiang J."/>
            <person name="Wang Q."/>
            <person name="Zhang B."/>
            <person name="Ji P."/>
            <person name="Sakyi L.B."/>
            <person name="Cui X."/>
            <person name="Yuan T."/>
            <person name="Jiang B."/>
            <person name="Yang W."/>
            <person name="Lam T.T.-Y."/>
            <person name="Chang Q."/>
            <person name="Ding S."/>
            <person name="Wang X."/>
            <person name="Zhu J."/>
            <person name="Ruan X."/>
            <person name="Zhao L."/>
            <person name="Wei J."/>
            <person name="Que T."/>
            <person name="Du C."/>
            <person name="Cheng J."/>
            <person name="Dai P."/>
            <person name="Han X."/>
            <person name="Huang E."/>
            <person name="Gao Y."/>
            <person name="Liu J."/>
            <person name="Shao H."/>
            <person name="Ye R."/>
            <person name="Li L."/>
            <person name="Wei W."/>
            <person name="Wang X."/>
            <person name="Wang C."/>
            <person name="Yang T."/>
            <person name="Huo Q."/>
            <person name="Li W."/>
            <person name="Guo W."/>
            <person name="Chen H."/>
            <person name="Zhou L."/>
            <person name="Ni X."/>
            <person name="Tian J."/>
            <person name="Zhou Y."/>
            <person name="Sheng Y."/>
            <person name="Liu T."/>
            <person name="Pan Y."/>
            <person name="Xia L."/>
            <person name="Li J."/>
            <person name="Zhao F."/>
            <person name="Cao W."/>
        </authorList>
    </citation>
    <scope>NUCLEOTIDE SEQUENCE</scope>
    <source>
        <strain evidence="1">Dsil-2018</strain>
    </source>
</reference>
<gene>
    <name evidence="1" type="ORF">HPB49_023185</name>
</gene>
<accession>A0ACB8CC15</accession>
<sequence length="573" mass="63437">MALFFRRRLAALDLDTSESFDCFDAIGHGLYQQRLFFLTFVFSFLVHVNILAFYLISGDVDHWCRPPADWTMSVAAWRNSAIPLEADGSPSQCTVYKNPGDPNDTEVVACDRWDYDPKNEKRTIVSAWNLVCHRRPLIAVIQLVSLAGSVVLPSIAGYLADCVGRRPVLLMSAAMLIVGTCGSCFADTYVVYVVMRFVNSGCAGAAALVSCMLAFEVTRHEYRTTYTVAVTLMAVLLSELWGDMVRQLSLEKFLLQAIFLAPTAVAFSTFWFADESARWLIFSRKMTSAEAVMLVAAKMNNVPLPTTACLLNKLKAEALKCEERLRTPAMRGENSWANYIPLRAHFMFVTYFSASFTYVVLLQSSLKTLDSWARWLSLSANMLTTLLTYTLIGRVRPLELLMRSCGLLGGLVCLLSVTIESPVAVLAQLIFIPAEAFALAINVLAGVSVCEVFPTAVRGTALGWSFGIGRVGGVCATFASVLRNIGREDVSLAIAACMMFLSLAALIWMPGKNTGPTINLRKISVTCSQSLDHMKMTLEPQDYRKHDRSRASYDSRKSNLSLSSRKHSDFWDT</sequence>
<keyword evidence="2" id="KW-1185">Reference proteome</keyword>
<organism evidence="1 2">
    <name type="scientific">Dermacentor silvarum</name>
    <name type="common">Tick</name>
    <dbReference type="NCBI Taxonomy" id="543639"/>
    <lineage>
        <taxon>Eukaryota</taxon>
        <taxon>Metazoa</taxon>
        <taxon>Ecdysozoa</taxon>
        <taxon>Arthropoda</taxon>
        <taxon>Chelicerata</taxon>
        <taxon>Arachnida</taxon>
        <taxon>Acari</taxon>
        <taxon>Parasitiformes</taxon>
        <taxon>Ixodida</taxon>
        <taxon>Ixodoidea</taxon>
        <taxon>Ixodidae</taxon>
        <taxon>Rhipicephalinae</taxon>
        <taxon>Dermacentor</taxon>
    </lineage>
</organism>
<evidence type="ECO:0000313" key="1">
    <source>
        <dbReference type="EMBL" id="KAH7938410.1"/>
    </source>
</evidence>